<dbReference type="GO" id="GO:0043565">
    <property type="term" value="F:sequence-specific DNA binding"/>
    <property type="evidence" value="ECO:0007669"/>
    <property type="project" value="InterPro"/>
</dbReference>
<accession>A0A1B1CKH1</accession>
<dbReference type="InterPro" id="IPR000485">
    <property type="entry name" value="AsnC-type_HTH_dom"/>
</dbReference>
<sequence>MDDKDRYILAELKQNARLSTAALAKSLKVSRATVQNRIDRMIDGHVIKRFTIETGEGAEIALIEALVLLKTGSGDDRPLIAKLKKLDDVHSLTSLNGNYDFALELSAKSAAQLDATLEVIRRMDHVAETTCSIRLQRFA</sequence>
<dbReference type="Pfam" id="PF01037">
    <property type="entry name" value="AsnC_trans_reg"/>
    <property type="match status" value="1"/>
</dbReference>
<name>A0A1B1CKH1_RHILE</name>
<evidence type="ECO:0000256" key="1">
    <source>
        <dbReference type="ARBA" id="ARBA00023015"/>
    </source>
</evidence>
<dbReference type="Proteomes" id="UP000092691">
    <property type="component" value="Plasmid unnamed7"/>
</dbReference>
<dbReference type="EMBL" id="CP016288">
    <property type="protein sequence ID" value="ANP90221.1"/>
    <property type="molecule type" value="Genomic_DNA"/>
</dbReference>
<dbReference type="GO" id="GO:0043200">
    <property type="term" value="P:response to amino acid"/>
    <property type="evidence" value="ECO:0007669"/>
    <property type="project" value="TreeGrafter"/>
</dbReference>
<protein>
    <recommendedName>
        <fullName evidence="4">HTH asnC-type domain-containing protein</fullName>
    </recommendedName>
</protein>
<keyword evidence="5" id="KW-0614">Plasmid</keyword>
<evidence type="ECO:0000256" key="2">
    <source>
        <dbReference type="ARBA" id="ARBA00023125"/>
    </source>
</evidence>
<keyword evidence="2" id="KW-0238">DNA-binding</keyword>
<evidence type="ECO:0000259" key="4">
    <source>
        <dbReference type="PROSITE" id="PS50956"/>
    </source>
</evidence>
<dbReference type="PROSITE" id="PS50956">
    <property type="entry name" value="HTH_ASNC_2"/>
    <property type="match status" value="1"/>
</dbReference>
<dbReference type="SUPFAM" id="SSF54909">
    <property type="entry name" value="Dimeric alpha+beta barrel"/>
    <property type="match status" value="1"/>
</dbReference>
<dbReference type="SUPFAM" id="SSF46785">
    <property type="entry name" value="Winged helix' DNA-binding domain"/>
    <property type="match status" value="1"/>
</dbReference>
<reference evidence="5 6" key="1">
    <citation type="submission" date="2016-06" db="EMBL/GenBank/DDBJ databases">
        <title>Microsymbionts genomes from the relict species Vavilovia formosa.</title>
        <authorList>
            <person name="Chirak E."/>
            <person name="Kimeklis A."/>
            <person name="Andronov E."/>
        </authorList>
    </citation>
    <scope>NUCLEOTIDE SEQUENCE [LARGE SCALE GENOMIC DNA]</scope>
    <source>
        <strain evidence="5 6">Vaf10</strain>
        <plasmid evidence="6">Plasmid unnamed7</plasmid>
    </source>
</reference>
<gene>
    <name evidence="5" type="ORF">BA011_40630</name>
</gene>
<proteinExistence type="predicted"/>
<keyword evidence="1" id="KW-0805">Transcription regulation</keyword>
<dbReference type="InterPro" id="IPR011008">
    <property type="entry name" value="Dimeric_a/b-barrel"/>
</dbReference>
<dbReference type="InterPro" id="IPR036388">
    <property type="entry name" value="WH-like_DNA-bd_sf"/>
</dbReference>
<dbReference type="Gene3D" id="1.10.10.10">
    <property type="entry name" value="Winged helix-like DNA-binding domain superfamily/Winged helix DNA-binding domain"/>
    <property type="match status" value="1"/>
</dbReference>
<dbReference type="Pfam" id="PF13404">
    <property type="entry name" value="HTH_AsnC-type"/>
    <property type="match status" value="1"/>
</dbReference>
<dbReference type="SMART" id="SM00344">
    <property type="entry name" value="HTH_ASNC"/>
    <property type="match status" value="1"/>
</dbReference>
<keyword evidence="3" id="KW-0804">Transcription</keyword>
<dbReference type="InterPro" id="IPR019887">
    <property type="entry name" value="Tscrpt_reg_AsnC/Lrp_C"/>
</dbReference>
<dbReference type="RefSeq" id="WP_065283716.1">
    <property type="nucleotide sequence ID" value="NZ_CP016288.1"/>
</dbReference>
<dbReference type="PANTHER" id="PTHR30154">
    <property type="entry name" value="LEUCINE-RESPONSIVE REGULATORY PROTEIN"/>
    <property type="match status" value="1"/>
</dbReference>
<dbReference type="PRINTS" id="PR00033">
    <property type="entry name" value="HTHASNC"/>
</dbReference>
<evidence type="ECO:0000256" key="3">
    <source>
        <dbReference type="ARBA" id="ARBA00023163"/>
    </source>
</evidence>
<geneLocation type="plasmid" evidence="5 6">
    <name>unnamed7</name>
</geneLocation>
<dbReference type="AlphaFoldDB" id="A0A1B1CKH1"/>
<dbReference type="InterPro" id="IPR019888">
    <property type="entry name" value="Tscrpt_reg_AsnC-like"/>
</dbReference>
<organism evidence="5 6">
    <name type="scientific">Rhizobium leguminosarum</name>
    <dbReference type="NCBI Taxonomy" id="384"/>
    <lineage>
        <taxon>Bacteria</taxon>
        <taxon>Pseudomonadati</taxon>
        <taxon>Pseudomonadota</taxon>
        <taxon>Alphaproteobacteria</taxon>
        <taxon>Hyphomicrobiales</taxon>
        <taxon>Rhizobiaceae</taxon>
        <taxon>Rhizobium/Agrobacterium group</taxon>
        <taxon>Rhizobium</taxon>
    </lineage>
</organism>
<evidence type="ECO:0000313" key="6">
    <source>
        <dbReference type="Proteomes" id="UP000092691"/>
    </source>
</evidence>
<feature type="domain" description="HTH asnC-type" evidence="4">
    <location>
        <begin position="1"/>
        <end position="74"/>
    </location>
</feature>
<dbReference type="Gene3D" id="3.30.70.920">
    <property type="match status" value="1"/>
</dbReference>
<evidence type="ECO:0000313" key="5">
    <source>
        <dbReference type="EMBL" id="ANP90221.1"/>
    </source>
</evidence>
<dbReference type="GO" id="GO:0005829">
    <property type="term" value="C:cytosol"/>
    <property type="evidence" value="ECO:0007669"/>
    <property type="project" value="TreeGrafter"/>
</dbReference>
<dbReference type="PANTHER" id="PTHR30154:SF50">
    <property type="entry name" value="TRANSCRIPTIONAL REGULATOR, ASNC FAMILY"/>
    <property type="match status" value="1"/>
</dbReference>
<dbReference type="InterPro" id="IPR036390">
    <property type="entry name" value="WH_DNA-bd_sf"/>
</dbReference>